<proteinExistence type="predicted"/>
<reference evidence="1" key="1">
    <citation type="submission" date="2023-03" db="EMBL/GenBank/DDBJ databases">
        <title>Chromosome-level genomes of two armyworms, Mythimna separata and Mythimna loreyi, provide insights into the biosynthesis and reception of sex pheromones.</title>
        <authorList>
            <person name="Zhao H."/>
        </authorList>
    </citation>
    <scope>NUCLEOTIDE SEQUENCE</scope>
    <source>
        <strain evidence="1">BeijingLab</strain>
    </source>
</reference>
<gene>
    <name evidence="1" type="ORF">PYW08_005994</name>
</gene>
<dbReference type="EMBL" id="CM056795">
    <property type="protein sequence ID" value="KAJ8720529.1"/>
    <property type="molecule type" value="Genomic_DNA"/>
</dbReference>
<dbReference type="Proteomes" id="UP001231649">
    <property type="component" value="Chromosome 19"/>
</dbReference>
<name>A0ACC2QNC0_9NEOP</name>
<comment type="caution">
    <text evidence="1">The sequence shown here is derived from an EMBL/GenBank/DDBJ whole genome shotgun (WGS) entry which is preliminary data.</text>
</comment>
<organism evidence="1 2">
    <name type="scientific">Mythimna loreyi</name>
    <dbReference type="NCBI Taxonomy" id="667449"/>
    <lineage>
        <taxon>Eukaryota</taxon>
        <taxon>Metazoa</taxon>
        <taxon>Ecdysozoa</taxon>
        <taxon>Arthropoda</taxon>
        <taxon>Hexapoda</taxon>
        <taxon>Insecta</taxon>
        <taxon>Pterygota</taxon>
        <taxon>Neoptera</taxon>
        <taxon>Endopterygota</taxon>
        <taxon>Lepidoptera</taxon>
        <taxon>Glossata</taxon>
        <taxon>Ditrysia</taxon>
        <taxon>Noctuoidea</taxon>
        <taxon>Noctuidae</taxon>
        <taxon>Noctuinae</taxon>
        <taxon>Hadenini</taxon>
        <taxon>Mythimna</taxon>
    </lineage>
</organism>
<evidence type="ECO:0000313" key="1">
    <source>
        <dbReference type="EMBL" id="KAJ8720529.1"/>
    </source>
</evidence>
<sequence>MRAFSWSPAAIALAKWDKIQSKCLRIVTGAIKCSPINALQVECLEPPLHLRRQFLCDRFFYKITENKSHPLLPLLRTLSDLISNSRYWSHKNPPLLINSLRKLNNMQTSLVQSNSNPLFKVSFDSAFST</sequence>
<accession>A0ACC2QNC0</accession>
<keyword evidence="2" id="KW-1185">Reference proteome</keyword>
<evidence type="ECO:0000313" key="2">
    <source>
        <dbReference type="Proteomes" id="UP001231649"/>
    </source>
</evidence>
<protein>
    <submittedName>
        <fullName evidence="1">Uncharacterized protein</fullName>
    </submittedName>
</protein>